<dbReference type="OrthoDB" id="3687641at2759"/>
<feature type="region of interest" description="Disordered" evidence="2">
    <location>
        <begin position="170"/>
        <end position="189"/>
    </location>
</feature>
<comment type="similarity">
    <text evidence="1">Belongs to the ustYa family.</text>
</comment>
<evidence type="ECO:0000256" key="1">
    <source>
        <dbReference type="ARBA" id="ARBA00035112"/>
    </source>
</evidence>
<accession>A0A6A6RUQ0</accession>
<dbReference type="PANTHER" id="PTHR33365:SF7">
    <property type="entry name" value="TAT PATHWAY SIGNAL SEQUENCE"/>
    <property type="match status" value="1"/>
</dbReference>
<name>A0A6A6RUQ0_9PLEO</name>
<dbReference type="AlphaFoldDB" id="A0A6A6RUQ0"/>
<dbReference type="Proteomes" id="UP000799753">
    <property type="component" value="Unassembled WGS sequence"/>
</dbReference>
<keyword evidence="4" id="KW-1185">Reference proteome</keyword>
<organism evidence="3 4">
    <name type="scientific">Massarina eburnea CBS 473.64</name>
    <dbReference type="NCBI Taxonomy" id="1395130"/>
    <lineage>
        <taxon>Eukaryota</taxon>
        <taxon>Fungi</taxon>
        <taxon>Dikarya</taxon>
        <taxon>Ascomycota</taxon>
        <taxon>Pezizomycotina</taxon>
        <taxon>Dothideomycetes</taxon>
        <taxon>Pleosporomycetidae</taxon>
        <taxon>Pleosporales</taxon>
        <taxon>Massarineae</taxon>
        <taxon>Massarinaceae</taxon>
        <taxon>Massarina</taxon>
    </lineage>
</organism>
<sequence length="189" mass="21916">MREEWGEYDKPWNLPPSDELDAAWDDLLVARDIRVSPAELGKLNGNTTNRVQLTDGDYVAVLGPYHLLHCMNIMRRVIHWDYYGPLMSEEERGSFIYTHEHSDHCLELYRQHVMCHGYPTFYTGEWVADSKSFPNKELRPGGLTKCVNWDSMDGWARQRALNVQEHKVKPGPFEKHYGKHESHKTGGSS</sequence>
<dbReference type="PANTHER" id="PTHR33365">
    <property type="entry name" value="YALI0B05434P"/>
    <property type="match status" value="1"/>
</dbReference>
<reference evidence="3" key="1">
    <citation type="journal article" date="2020" name="Stud. Mycol.">
        <title>101 Dothideomycetes genomes: a test case for predicting lifestyles and emergence of pathogens.</title>
        <authorList>
            <person name="Haridas S."/>
            <person name="Albert R."/>
            <person name="Binder M."/>
            <person name="Bloem J."/>
            <person name="Labutti K."/>
            <person name="Salamov A."/>
            <person name="Andreopoulos B."/>
            <person name="Baker S."/>
            <person name="Barry K."/>
            <person name="Bills G."/>
            <person name="Bluhm B."/>
            <person name="Cannon C."/>
            <person name="Castanera R."/>
            <person name="Culley D."/>
            <person name="Daum C."/>
            <person name="Ezra D."/>
            <person name="Gonzalez J."/>
            <person name="Henrissat B."/>
            <person name="Kuo A."/>
            <person name="Liang C."/>
            <person name="Lipzen A."/>
            <person name="Lutzoni F."/>
            <person name="Magnuson J."/>
            <person name="Mondo S."/>
            <person name="Nolan M."/>
            <person name="Ohm R."/>
            <person name="Pangilinan J."/>
            <person name="Park H.-J."/>
            <person name="Ramirez L."/>
            <person name="Alfaro M."/>
            <person name="Sun H."/>
            <person name="Tritt A."/>
            <person name="Yoshinaga Y."/>
            <person name="Zwiers L.-H."/>
            <person name="Turgeon B."/>
            <person name="Goodwin S."/>
            <person name="Spatafora J."/>
            <person name="Crous P."/>
            <person name="Grigoriev I."/>
        </authorList>
    </citation>
    <scope>NUCLEOTIDE SEQUENCE</scope>
    <source>
        <strain evidence="3">CBS 473.64</strain>
    </source>
</reference>
<evidence type="ECO:0000313" key="4">
    <source>
        <dbReference type="Proteomes" id="UP000799753"/>
    </source>
</evidence>
<gene>
    <name evidence="3" type="ORF">P280DRAFT_492029</name>
</gene>
<evidence type="ECO:0000256" key="2">
    <source>
        <dbReference type="SAM" id="MobiDB-lite"/>
    </source>
</evidence>
<dbReference type="EMBL" id="MU006791">
    <property type="protein sequence ID" value="KAF2638103.1"/>
    <property type="molecule type" value="Genomic_DNA"/>
</dbReference>
<dbReference type="InterPro" id="IPR021765">
    <property type="entry name" value="UstYa-like"/>
</dbReference>
<evidence type="ECO:0008006" key="5">
    <source>
        <dbReference type="Google" id="ProtNLM"/>
    </source>
</evidence>
<evidence type="ECO:0000313" key="3">
    <source>
        <dbReference type="EMBL" id="KAF2638103.1"/>
    </source>
</evidence>
<dbReference type="GO" id="GO:0043386">
    <property type="term" value="P:mycotoxin biosynthetic process"/>
    <property type="evidence" value="ECO:0007669"/>
    <property type="project" value="InterPro"/>
</dbReference>
<dbReference type="Pfam" id="PF11807">
    <property type="entry name" value="UstYa"/>
    <property type="match status" value="1"/>
</dbReference>
<protein>
    <recommendedName>
        <fullName evidence="5">Tat pathway signal sequence</fullName>
    </recommendedName>
</protein>
<proteinExistence type="inferred from homology"/>